<evidence type="ECO:0000256" key="1">
    <source>
        <dbReference type="SAM" id="Phobius"/>
    </source>
</evidence>
<protein>
    <submittedName>
        <fullName evidence="2">Uncharacterized protein</fullName>
    </submittedName>
</protein>
<keyword evidence="3" id="KW-1185">Reference proteome</keyword>
<dbReference type="EMBL" id="FZNN01000015">
    <property type="protein sequence ID" value="SNR67092.1"/>
    <property type="molecule type" value="Genomic_DNA"/>
</dbReference>
<dbReference type="RefSeq" id="WP_089272101.1">
    <property type="nucleotide sequence ID" value="NZ_FZNN01000015.1"/>
</dbReference>
<keyword evidence="1" id="KW-0472">Membrane</keyword>
<gene>
    <name evidence="2" type="ORF">SAMN06265370_11544</name>
</gene>
<sequence>MADSALSKEAMLEGLRDIRLPGDAPGGLVAEGLAALACGLLLAVLIGVILRVVTRVRPRRAVPEDPFRSIGALAEEDQRLALLRMLKARAPERYAVLAQDLYQPGGLPDVGALWAEVRRDD</sequence>
<keyword evidence="1" id="KW-0812">Transmembrane</keyword>
<organism evidence="2 3">
    <name type="scientific">Puniceibacterium sediminis</name>
    <dbReference type="NCBI Taxonomy" id="1608407"/>
    <lineage>
        <taxon>Bacteria</taxon>
        <taxon>Pseudomonadati</taxon>
        <taxon>Pseudomonadota</taxon>
        <taxon>Alphaproteobacteria</taxon>
        <taxon>Rhodobacterales</taxon>
        <taxon>Paracoccaceae</taxon>
        <taxon>Puniceibacterium</taxon>
    </lineage>
</organism>
<name>A0A238Y819_9RHOB</name>
<reference evidence="2 3" key="1">
    <citation type="submission" date="2017-06" db="EMBL/GenBank/DDBJ databases">
        <authorList>
            <person name="Kim H.J."/>
            <person name="Triplett B.A."/>
        </authorList>
    </citation>
    <scope>NUCLEOTIDE SEQUENCE [LARGE SCALE GENOMIC DNA]</scope>
    <source>
        <strain evidence="2 3">DSM 29052</strain>
    </source>
</reference>
<accession>A0A238Y819</accession>
<dbReference type="OrthoDB" id="7875917at2"/>
<proteinExistence type="predicted"/>
<keyword evidence="1" id="KW-1133">Transmembrane helix</keyword>
<evidence type="ECO:0000313" key="2">
    <source>
        <dbReference type="EMBL" id="SNR67092.1"/>
    </source>
</evidence>
<dbReference type="Proteomes" id="UP000198417">
    <property type="component" value="Unassembled WGS sequence"/>
</dbReference>
<evidence type="ECO:0000313" key="3">
    <source>
        <dbReference type="Proteomes" id="UP000198417"/>
    </source>
</evidence>
<feature type="transmembrane region" description="Helical" evidence="1">
    <location>
        <begin position="33"/>
        <end position="53"/>
    </location>
</feature>
<dbReference type="AlphaFoldDB" id="A0A238Y819"/>